<dbReference type="InterPro" id="IPR036942">
    <property type="entry name" value="Beta-barrel_TonB_sf"/>
</dbReference>
<evidence type="ECO:0000313" key="16">
    <source>
        <dbReference type="Proteomes" id="UP000185161"/>
    </source>
</evidence>
<comment type="subcellular location">
    <subcellularLocation>
        <location evidence="1">Cell outer membrane</location>
        <topology evidence="1">Multi-pass membrane protein</topology>
    </subcellularLocation>
</comment>
<dbReference type="KEGG" id="skr:BRX40_11745"/>
<keyword evidence="8 11" id="KW-0798">TonB box</keyword>
<feature type="signal peptide" evidence="13">
    <location>
        <begin position="1"/>
        <end position="21"/>
    </location>
</feature>
<feature type="domain" description="Secretin/TonB short N-terminal" evidence="14">
    <location>
        <begin position="48"/>
        <end position="99"/>
    </location>
</feature>
<dbReference type="AlphaFoldDB" id="A0A1L6JAS8"/>
<dbReference type="SUPFAM" id="SSF56935">
    <property type="entry name" value="Porins"/>
    <property type="match status" value="1"/>
</dbReference>
<keyword evidence="13" id="KW-0732">Signal</keyword>
<comment type="similarity">
    <text evidence="11">Belongs to the TonB-dependent receptor family.</text>
</comment>
<keyword evidence="6" id="KW-0408">Iron</keyword>
<gene>
    <name evidence="15" type="ORF">BRX40_11745</name>
</gene>
<evidence type="ECO:0000256" key="11">
    <source>
        <dbReference type="RuleBase" id="RU003357"/>
    </source>
</evidence>
<evidence type="ECO:0000256" key="7">
    <source>
        <dbReference type="ARBA" id="ARBA00023065"/>
    </source>
</evidence>
<dbReference type="SMART" id="SM00965">
    <property type="entry name" value="STN"/>
    <property type="match status" value="1"/>
</dbReference>
<evidence type="ECO:0000256" key="9">
    <source>
        <dbReference type="ARBA" id="ARBA00023136"/>
    </source>
</evidence>
<proteinExistence type="inferred from homology"/>
<dbReference type="PANTHER" id="PTHR32552">
    <property type="entry name" value="FERRICHROME IRON RECEPTOR-RELATED"/>
    <property type="match status" value="1"/>
</dbReference>
<evidence type="ECO:0000256" key="5">
    <source>
        <dbReference type="ARBA" id="ARBA00022692"/>
    </source>
</evidence>
<dbReference type="InterPro" id="IPR039426">
    <property type="entry name" value="TonB-dep_rcpt-like"/>
</dbReference>
<feature type="chain" id="PRO_5012679301" evidence="13">
    <location>
        <begin position="22"/>
        <end position="830"/>
    </location>
</feature>
<protein>
    <submittedName>
        <fullName evidence="15">TonB-dependent receptor</fullName>
    </submittedName>
</protein>
<sequence>MVLRPSPLALIPILMASPAIAQERTADIRLPEMRLDAAVRMLSRQSGASIGFRDPSLASVRVRAVRGKLTASAALERALRGTGARARQVAAATYLIERAPAAARPAPRPLPPRPAPVPPAEPEEPIEVVVTATKRDVPLGAYPGGVQIISGDSLSPADGLQGTGAIETRIASVVSTHLGPGRNKLFVRGIADSSFVGPTQATVGQYWGNSRITYSAPDPNLRLYDVQSIEVLEGPQGTLYGAGSLGGVVRIVPRAPLLHSTEGAAWGGMTGVQHGQPSVDGGAIVNVPLIDDKLAFRGLAFGSVEGGYIDDIGRGLRDVNRVHTFGGRGALRFDAGDGWLVDLTGVGQKIRGDDSQYAERGAGDLRRISNIAQPFRSDYWLADLVVRKRWDDLELTTSLGYARQYVFEMFEGPALSDVGMPDAQPNADAPGTGYSQANRISMLTFETRLARRGPDGTGWLLAASLLRNNARVERRMDIAPTLAPSVPIGTIQSNSAAATRDYVWSMAVFQPMTGVTNKVNEATLYGEVTIEPMPRLTLTLGSRLTHASLSGRSEDVLETLAYRNDPGARASRSETRLLPSAALAWRPDDRLTLFARLQQGFRPGGIAVRQDYVQRFEGDRVTTLEAGSRYIGDRFDLAVSGSWTNWKHIQADLIDGFGFPTTANIGDGEVFSLGVAGRWRPIPGLEIDASVYLNDSSVTRRDVILLPIDPSGIPADRLPNVADATGRIGFSYTTELTSGDSFKLDGHARYVGQSTLGVGPILEKLQGDYLDTGLEARIGNERRGISLTLTNLLDSRGNRFALGSPFLIRDRDQITPLRPRSVRIGFDWNF</sequence>
<evidence type="ECO:0000313" key="15">
    <source>
        <dbReference type="EMBL" id="APR53013.1"/>
    </source>
</evidence>
<feature type="region of interest" description="Disordered" evidence="12">
    <location>
        <begin position="102"/>
        <end position="121"/>
    </location>
</feature>
<dbReference type="PANTHER" id="PTHR32552:SF81">
    <property type="entry name" value="TONB-DEPENDENT OUTER MEMBRANE RECEPTOR"/>
    <property type="match status" value="1"/>
</dbReference>
<evidence type="ECO:0000256" key="8">
    <source>
        <dbReference type="ARBA" id="ARBA00023077"/>
    </source>
</evidence>
<evidence type="ECO:0000256" key="13">
    <source>
        <dbReference type="SAM" id="SignalP"/>
    </source>
</evidence>
<evidence type="ECO:0000256" key="2">
    <source>
        <dbReference type="ARBA" id="ARBA00022448"/>
    </source>
</evidence>
<keyword evidence="15" id="KW-0675">Receptor</keyword>
<keyword evidence="3" id="KW-1134">Transmembrane beta strand</keyword>
<keyword evidence="4" id="KW-0410">Iron transport</keyword>
<feature type="compositionally biased region" description="Pro residues" evidence="12">
    <location>
        <begin position="106"/>
        <end position="120"/>
    </location>
</feature>
<keyword evidence="2" id="KW-0813">Transport</keyword>
<dbReference type="Proteomes" id="UP000185161">
    <property type="component" value="Chromosome"/>
</dbReference>
<keyword evidence="9 11" id="KW-0472">Membrane</keyword>
<dbReference type="EMBL" id="CP018820">
    <property type="protein sequence ID" value="APR53013.1"/>
    <property type="molecule type" value="Genomic_DNA"/>
</dbReference>
<name>A0A1L6JAS8_9SPHN</name>
<evidence type="ECO:0000256" key="3">
    <source>
        <dbReference type="ARBA" id="ARBA00022452"/>
    </source>
</evidence>
<accession>A0A1L6JAS8</accession>
<dbReference type="InterPro" id="IPR000531">
    <property type="entry name" value="Beta-barrel_TonB"/>
</dbReference>
<evidence type="ECO:0000256" key="10">
    <source>
        <dbReference type="ARBA" id="ARBA00023237"/>
    </source>
</evidence>
<keyword evidence="5" id="KW-0812">Transmembrane</keyword>
<dbReference type="Gene3D" id="2.40.170.20">
    <property type="entry name" value="TonB-dependent receptor, beta-barrel domain"/>
    <property type="match status" value="1"/>
</dbReference>
<evidence type="ECO:0000256" key="4">
    <source>
        <dbReference type="ARBA" id="ARBA00022496"/>
    </source>
</evidence>
<dbReference type="Pfam" id="PF07715">
    <property type="entry name" value="Plug"/>
    <property type="match status" value="1"/>
</dbReference>
<dbReference type="GO" id="GO:0006826">
    <property type="term" value="P:iron ion transport"/>
    <property type="evidence" value="ECO:0007669"/>
    <property type="project" value="UniProtKB-KW"/>
</dbReference>
<evidence type="ECO:0000256" key="12">
    <source>
        <dbReference type="SAM" id="MobiDB-lite"/>
    </source>
</evidence>
<dbReference type="STRING" id="93064.BRX40_11745"/>
<evidence type="ECO:0000256" key="1">
    <source>
        <dbReference type="ARBA" id="ARBA00004571"/>
    </source>
</evidence>
<reference evidence="16" key="1">
    <citation type="submission" date="2016-12" db="EMBL/GenBank/DDBJ databases">
        <title>Whole genome sequencing of Sphingomonas sp. ABOJV.</title>
        <authorList>
            <person name="Conlan S."/>
            <person name="Thomas P.J."/>
            <person name="Mullikin J."/>
            <person name="Palmore T.N."/>
            <person name="Frank K.M."/>
            <person name="Segre J.A."/>
        </authorList>
    </citation>
    <scope>NUCLEOTIDE SEQUENCE [LARGE SCALE GENOMIC DNA]</scope>
    <source>
        <strain evidence="16">ABOJV</strain>
    </source>
</reference>
<organism evidence="15 16">
    <name type="scientific">Sphingomonas koreensis</name>
    <dbReference type="NCBI Taxonomy" id="93064"/>
    <lineage>
        <taxon>Bacteria</taxon>
        <taxon>Pseudomonadati</taxon>
        <taxon>Pseudomonadota</taxon>
        <taxon>Alphaproteobacteria</taxon>
        <taxon>Sphingomonadales</taxon>
        <taxon>Sphingomonadaceae</taxon>
        <taxon>Sphingomonas</taxon>
    </lineage>
</organism>
<keyword evidence="7" id="KW-0406">Ion transport</keyword>
<dbReference type="Gene3D" id="3.55.50.30">
    <property type="match status" value="1"/>
</dbReference>
<dbReference type="GO" id="GO:0009279">
    <property type="term" value="C:cell outer membrane"/>
    <property type="evidence" value="ECO:0007669"/>
    <property type="project" value="UniProtKB-SubCell"/>
</dbReference>
<evidence type="ECO:0000259" key="14">
    <source>
        <dbReference type="SMART" id="SM00965"/>
    </source>
</evidence>
<dbReference type="InterPro" id="IPR011662">
    <property type="entry name" value="Secretin/TonB_short_N"/>
</dbReference>
<dbReference type="InterPro" id="IPR012910">
    <property type="entry name" value="Plug_dom"/>
</dbReference>
<keyword evidence="10" id="KW-0998">Cell outer membrane</keyword>
<keyword evidence="16" id="KW-1185">Reference proteome</keyword>
<dbReference type="Pfam" id="PF00593">
    <property type="entry name" value="TonB_dep_Rec_b-barrel"/>
    <property type="match status" value="1"/>
</dbReference>
<evidence type="ECO:0000256" key="6">
    <source>
        <dbReference type="ARBA" id="ARBA00023004"/>
    </source>
</evidence>